<organism evidence="2 3">
    <name type="scientific">Cirrhinus mrigala</name>
    <name type="common">Mrigala</name>
    <dbReference type="NCBI Taxonomy" id="683832"/>
    <lineage>
        <taxon>Eukaryota</taxon>
        <taxon>Metazoa</taxon>
        <taxon>Chordata</taxon>
        <taxon>Craniata</taxon>
        <taxon>Vertebrata</taxon>
        <taxon>Euteleostomi</taxon>
        <taxon>Actinopterygii</taxon>
        <taxon>Neopterygii</taxon>
        <taxon>Teleostei</taxon>
        <taxon>Ostariophysi</taxon>
        <taxon>Cypriniformes</taxon>
        <taxon>Cyprinidae</taxon>
        <taxon>Labeoninae</taxon>
        <taxon>Labeonini</taxon>
        <taxon>Cirrhinus</taxon>
    </lineage>
</organism>
<accession>A0ABD0NN74</accession>
<comment type="caution">
    <text evidence="2">The sequence shown here is derived from an EMBL/GenBank/DDBJ whole genome shotgun (WGS) entry which is preliminary data.</text>
</comment>
<feature type="domain" description="DNA2/NAM7 helicase-like C-terminal" evidence="1">
    <location>
        <begin position="4"/>
        <end position="52"/>
    </location>
</feature>
<dbReference type="Proteomes" id="UP001529510">
    <property type="component" value="Unassembled WGS sequence"/>
</dbReference>
<dbReference type="InterPro" id="IPR041679">
    <property type="entry name" value="DNA2/NAM7-like_C"/>
</dbReference>
<proteinExistence type="predicted"/>
<keyword evidence="3" id="KW-1185">Reference proteome</keyword>
<dbReference type="PANTHER" id="PTHR10887:SF495">
    <property type="entry name" value="HELICASE SENATAXIN ISOFORM X1-RELATED"/>
    <property type="match status" value="1"/>
</dbReference>
<dbReference type="InterPro" id="IPR045055">
    <property type="entry name" value="DNA2/NAM7-like"/>
</dbReference>
<feature type="non-terminal residue" evidence="2">
    <location>
        <position position="53"/>
    </location>
</feature>
<evidence type="ECO:0000313" key="2">
    <source>
        <dbReference type="EMBL" id="KAL0163363.1"/>
    </source>
</evidence>
<gene>
    <name evidence="2" type="ORF">M9458_042759</name>
</gene>
<feature type="non-terminal residue" evidence="2">
    <location>
        <position position="1"/>
    </location>
</feature>
<dbReference type="EMBL" id="JAMKFB020000021">
    <property type="protein sequence ID" value="KAL0163363.1"/>
    <property type="molecule type" value="Genomic_DNA"/>
</dbReference>
<dbReference type="PANTHER" id="PTHR10887">
    <property type="entry name" value="DNA2/NAM7 HELICASE FAMILY"/>
    <property type="match status" value="1"/>
</dbReference>
<evidence type="ECO:0000313" key="3">
    <source>
        <dbReference type="Proteomes" id="UP001529510"/>
    </source>
</evidence>
<name>A0ABD0NN74_CIRMR</name>
<sequence>EFGYDQSLMARLCKNLYQSNPSSILLLSVQYRMHPDICAFPSKYIYNSALIDD</sequence>
<evidence type="ECO:0000259" key="1">
    <source>
        <dbReference type="Pfam" id="PF13087"/>
    </source>
</evidence>
<dbReference type="InterPro" id="IPR027417">
    <property type="entry name" value="P-loop_NTPase"/>
</dbReference>
<reference evidence="2 3" key="1">
    <citation type="submission" date="2024-05" db="EMBL/GenBank/DDBJ databases">
        <title>Genome sequencing and assembly of Indian major carp, Cirrhinus mrigala (Hamilton, 1822).</title>
        <authorList>
            <person name="Mohindra V."/>
            <person name="Chowdhury L.M."/>
            <person name="Lal K."/>
            <person name="Jena J.K."/>
        </authorList>
    </citation>
    <scope>NUCLEOTIDE SEQUENCE [LARGE SCALE GENOMIC DNA]</scope>
    <source>
        <strain evidence="2">CM1030</strain>
        <tissue evidence="2">Blood</tissue>
    </source>
</reference>
<dbReference type="Gene3D" id="3.40.50.300">
    <property type="entry name" value="P-loop containing nucleotide triphosphate hydrolases"/>
    <property type="match status" value="1"/>
</dbReference>
<dbReference type="AlphaFoldDB" id="A0ABD0NN74"/>
<dbReference type="SUPFAM" id="SSF52540">
    <property type="entry name" value="P-loop containing nucleoside triphosphate hydrolases"/>
    <property type="match status" value="1"/>
</dbReference>
<dbReference type="Pfam" id="PF13087">
    <property type="entry name" value="AAA_12"/>
    <property type="match status" value="1"/>
</dbReference>
<protein>
    <recommendedName>
        <fullName evidence="1">DNA2/NAM7 helicase-like C-terminal domain-containing protein</fullName>
    </recommendedName>
</protein>